<dbReference type="AlphaFoldDB" id="A0A3R5WG74"/>
<evidence type="ECO:0000313" key="2">
    <source>
        <dbReference type="Proteomes" id="UP000283872"/>
    </source>
</evidence>
<proteinExistence type="predicted"/>
<name>A0A3R5WG74_9BACT</name>
<evidence type="ECO:0000313" key="1">
    <source>
        <dbReference type="EMBL" id="RGS10538.1"/>
    </source>
</evidence>
<comment type="caution">
    <text evidence="1">The sequence shown here is derived from an EMBL/GenBank/DDBJ whole genome shotgun (WGS) entry which is preliminary data.</text>
</comment>
<dbReference type="InterPro" id="IPR025935">
    <property type="entry name" value="AbiH"/>
</dbReference>
<evidence type="ECO:0008006" key="3">
    <source>
        <dbReference type="Google" id="ProtNLM"/>
    </source>
</evidence>
<dbReference type="Proteomes" id="UP000283872">
    <property type="component" value="Unassembled WGS sequence"/>
</dbReference>
<dbReference type="EMBL" id="QRVA01000064">
    <property type="protein sequence ID" value="RGS10538.1"/>
    <property type="molecule type" value="Genomic_DNA"/>
</dbReference>
<accession>A0A3R5WG74</accession>
<dbReference type="Pfam" id="PF14253">
    <property type="entry name" value="AbiH"/>
    <property type="match status" value="1"/>
</dbReference>
<gene>
    <name evidence="1" type="ORF">DWY11_15105</name>
</gene>
<reference evidence="1 2" key="1">
    <citation type="submission" date="2018-08" db="EMBL/GenBank/DDBJ databases">
        <title>A genome reference for cultivated species of the human gut microbiota.</title>
        <authorList>
            <person name="Zou Y."/>
            <person name="Xue W."/>
            <person name="Luo G."/>
        </authorList>
    </citation>
    <scope>NUCLEOTIDE SEQUENCE [LARGE SCALE GENOMIC DNA]</scope>
    <source>
        <strain evidence="1 2">AF24-12</strain>
    </source>
</reference>
<organism evidence="1 2">
    <name type="scientific">Segatella copri</name>
    <dbReference type="NCBI Taxonomy" id="165179"/>
    <lineage>
        <taxon>Bacteria</taxon>
        <taxon>Pseudomonadati</taxon>
        <taxon>Bacteroidota</taxon>
        <taxon>Bacteroidia</taxon>
        <taxon>Bacteroidales</taxon>
        <taxon>Prevotellaceae</taxon>
        <taxon>Segatella</taxon>
    </lineage>
</organism>
<dbReference type="RefSeq" id="WP_118086233.1">
    <property type="nucleotide sequence ID" value="NZ_QRVA01000064.1"/>
</dbReference>
<sequence length="389" mass="44486">MDKAINTTLIIGNGFDLSMGKHTGYAEFFKKLEDEGFWEEHSGNSLLNFIGEKGSKEYWYDFEDIILHYTFESDNGKRLKELEDLNKTDDNFTNGIVSEVKEGIELLKEELVKFLRDAKPDNDSLCPAYRIFAAILGASGKNAKDLLASLLERKIAKETWEFPNNKIISFNYLDDPSSISFYLQFFTDKKVKGPCSPPIGIKADDLAGMFVFLHNSLDFWNRSNLHPGLIFGTNDDERMPKALYFLRKSSQLGYDAKKSFTDTLNQSNRIVIFGLSLVGIDYDYFKEFFETDHDSDTEVVIINKKGALDNIRKILKEKGCKRQVSYLDIDLDIDKGSIVTDAVKMNKEICYSNFIGLCDTIAEESVASEHRNIVQVNNVFEVRPRYDIR</sequence>
<protein>
    <recommendedName>
        <fullName evidence="3">SIR2-like domain-containing protein</fullName>
    </recommendedName>
</protein>